<dbReference type="Ensembl" id="ENSACAT00000038917.1">
    <property type="protein sequence ID" value="ENSACAP00000026863.1"/>
    <property type="gene ID" value="ENSACAG00000005868.4"/>
</dbReference>
<dbReference type="InterPro" id="IPR039586">
    <property type="entry name" value="CFAP46"/>
</dbReference>
<organism evidence="1 2">
    <name type="scientific">Anolis carolinensis</name>
    <name type="common">Green anole</name>
    <name type="synonym">American chameleon</name>
    <dbReference type="NCBI Taxonomy" id="28377"/>
    <lineage>
        <taxon>Eukaryota</taxon>
        <taxon>Metazoa</taxon>
        <taxon>Chordata</taxon>
        <taxon>Craniata</taxon>
        <taxon>Vertebrata</taxon>
        <taxon>Euteleostomi</taxon>
        <taxon>Lepidosauria</taxon>
        <taxon>Squamata</taxon>
        <taxon>Bifurcata</taxon>
        <taxon>Unidentata</taxon>
        <taxon>Episquamata</taxon>
        <taxon>Toxicofera</taxon>
        <taxon>Iguania</taxon>
        <taxon>Dactyloidae</taxon>
        <taxon>Anolis</taxon>
    </lineage>
</organism>
<evidence type="ECO:0000313" key="1">
    <source>
        <dbReference type="Ensembl" id="ENSACAP00000026863.1"/>
    </source>
</evidence>
<keyword evidence="2" id="KW-1185">Reference proteome</keyword>
<protein>
    <submittedName>
        <fullName evidence="1">Cilia and flagella associated protein 46</fullName>
    </submittedName>
</protein>
<gene>
    <name evidence="1" type="primary">CFAP46</name>
</gene>
<dbReference type="InterPro" id="IPR057466">
    <property type="entry name" value="CFAP46_TPR"/>
</dbReference>
<dbReference type="GO" id="GO:0060294">
    <property type="term" value="P:cilium movement involved in cell motility"/>
    <property type="evidence" value="ECO:0007669"/>
    <property type="project" value="InterPro"/>
</dbReference>
<dbReference type="Bgee" id="ENSACAG00000005868">
    <property type="expression patterns" value="Expressed in forelimb bud and 6 other cell types or tissues"/>
</dbReference>
<accession>A0A803SV73</accession>
<reference evidence="1 2" key="1">
    <citation type="submission" date="2009-12" db="EMBL/GenBank/DDBJ databases">
        <title>The Genome Sequence of Anolis carolinensis (Green Anole Lizard).</title>
        <authorList>
            <consortium name="The Genome Sequencing Platform"/>
            <person name="Di Palma F."/>
            <person name="Alfoldi J."/>
            <person name="Heiman D."/>
            <person name="Young S."/>
            <person name="Grabherr M."/>
            <person name="Johnson J."/>
            <person name="Lander E.S."/>
            <person name="Lindblad-Toh K."/>
        </authorList>
    </citation>
    <scope>NUCLEOTIDE SEQUENCE [LARGE SCALE GENOMIC DNA]</scope>
    <source>
        <strain evidence="1 2">JBL SC #1</strain>
    </source>
</reference>
<sequence length="252" mass="29137">MEILIRQQLSDAERNQDMDALKGAYKLIKSANDGRSALDSSEQFSSDLYILCAEQAHKMGFPEMSNDCLQMFFRGKPPVTQFFGRAYLCQSQLYTPVSTDNLEQFEKFIIHLLKAIDFALGDTRYYFLIYNASVIYWRNIRPFLKPGFRHFLIPSLTQIVLALKHPAEEDKDWTAELMIELLECFLDASRFEEAVDFSSTAAAFIKENVPGRYKQLFSIMVYHKLVDISQMEDELGSSPSLNIIYKIRTMEL</sequence>
<proteinExistence type="predicted"/>
<dbReference type="AlphaFoldDB" id="A0A803SV73"/>
<dbReference type="PANTHER" id="PTHR15977">
    <property type="entry name" value="CILIA- AND FLAGELLA-ASSOCIATED PROTEIN 46"/>
    <property type="match status" value="1"/>
</dbReference>
<name>A0A803SV73_ANOCA</name>
<dbReference type="Pfam" id="PF25439">
    <property type="entry name" value="TPR_CFAP46_N"/>
    <property type="match status" value="1"/>
</dbReference>
<reference evidence="1" key="2">
    <citation type="submission" date="2025-08" db="UniProtKB">
        <authorList>
            <consortium name="Ensembl"/>
        </authorList>
    </citation>
    <scope>IDENTIFICATION</scope>
</reference>
<dbReference type="GO" id="GO:0035082">
    <property type="term" value="P:axoneme assembly"/>
    <property type="evidence" value="ECO:0007669"/>
    <property type="project" value="InterPro"/>
</dbReference>
<dbReference type="PANTHER" id="PTHR15977:SF15">
    <property type="entry name" value="CILIA- AND FLAGELLA-ASSOCIATED PROTEIN 46"/>
    <property type="match status" value="1"/>
</dbReference>
<evidence type="ECO:0000313" key="2">
    <source>
        <dbReference type="Proteomes" id="UP000001646"/>
    </source>
</evidence>
<reference evidence="1" key="3">
    <citation type="submission" date="2025-09" db="UniProtKB">
        <authorList>
            <consortium name="Ensembl"/>
        </authorList>
    </citation>
    <scope>IDENTIFICATION</scope>
</reference>
<dbReference type="Proteomes" id="UP000001646">
    <property type="component" value="Chromosome 3"/>
</dbReference>
<dbReference type="GeneTree" id="ENSGT00570000079216"/>